<sequence length="400" mass="42658">MARFTQTILSSVITLGLTSGGAIAQQVFVTDVIVQGSLCVGIDCTSGMNFGFDTEVLKENNLRLFFDDTSNSASFPNNDWRLIANESTNGGANMFAIEDATAGRNVFTIEAGARANQLYVDSTNRVGFGTNAPVVDLHVKQGNTPTLRLDQDGSSGFTAQTWDIAGNEANFFIRDVTGGSDLVFRIKPGAPEDSIYIDSDNQIGMGTDAPQASLHLRRTDGTAKLKVEELSTTSAARTVAEFVNNGRPDLVLANTSQGNEWSIGGGTNMVLKSGAVGSLPSAKTTQLTLTNSGNMTITGTLTTGGTTCGGGCDLVFTDQYDLPSIEQHSERMYALGHLPNVGPTIENQPINLSDKLGRMLNELEHAHIYIDQLHQENRAQRDAIAALTARLDTLENTAGE</sequence>
<evidence type="ECO:0000313" key="4">
    <source>
        <dbReference type="Proteomes" id="UP001226762"/>
    </source>
</evidence>
<name>A0AAE3WCM6_9RHOB</name>
<dbReference type="EMBL" id="JANHAX010000002">
    <property type="protein sequence ID" value="MDQ2090267.1"/>
    <property type="molecule type" value="Genomic_DNA"/>
</dbReference>
<comment type="caution">
    <text evidence="3">The sequence shown here is derived from an EMBL/GenBank/DDBJ whole genome shotgun (WGS) entry which is preliminary data.</text>
</comment>
<keyword evidence="2" id="KW-0732">Signal</keyword>
<keyword evidence="1" id="KW-0175">Coiled coil</keyword>
<gene>
    <name evidence="3" type="ORF">NO357_10200</name>
</gene>
<proteinExistence type="predicted"/>
<dbReference type="RefSeq" id="WP_306735535.1">
    <property type="nucleotide sequence ID" value="NZ_JANHAX010000002.1"/>
</dbReference>
<feature type="coiled-coil region" evidence="1">
    <location>
        <begin position="370"/>
        <end position="397"/>
    </location>
</feature>
<reference evidence="3" key="1">
    <citation type="submission" date="2022-07" db="EMBL/GenBank/DDBJ databases">
        <authorList>
            <person name="Otstavnykh N."/>
            <person name="Isaeva M."/>
            <person name="Bystritskaya E."/>
        </authorList>
    </citation>
    <scope>NUCLEOTIDE SEQUENCE</scope>
    <source>
        <strain evidence="3">KCTC 52189</strain>
    </source>
</reference>
<accession>A0AAE3WCM6</accession>
<keyword evidence="4" id="KW-1185">Reference proteome</keyword>
<reference evidence="3" key="2">
    <citation type="submission" date="2023-02" db="EMBL/GenBank/DDBJ databases">
        <title>'Rhodoalgimonas zhirmunskyi' gen. nov., isolated from a red alga.</title>
        <authorList>
            <person name="Nedashkovskaya O.I."/>
            <person name="Otstavnykh N.Y."/>
            <person name="Bystritskaya E.P."/>
            <person name="Balabanova L.A."/>
            <person name="Isaeva M.P."/>
        </authorList>
    </citation>
    <scope>NUCLEOTIDE SEQUENCE</scope>
    <source>
        <strain evidence="3">KCTC 52189</strain>
    </source>
</reference>
<evidence type="ECO:0000256" key="2">
    <source>
        <dbReference type="SAM" id="SignalP"/>
    </source>
</evidence>
<organism evidence="3 4">
    <name type="scientific">Marimonas arenosa</name>
    <dbReference type="NCBI Taxonomy" id="1795305"/>
    <lineage>
        <taxon>Bacteria</taxon>
        <taxon>Pseudomonadati</taxon>
        <taxon>Pseudomonadota</taxon>
        <taxon>Alphaproteobacteria</taxon>
        <taxon>Rhodobacterales</taxon>
        <taxon>Paracoccaceae</taxon>
        <taxon>Marimonas</taxon>
    </lineage>
</organism>
<dbReference type="AlphaFoldDB" id="A0AAE3WCM6"/>
<evidence type="ECO:0000256" key="1">
    <source>
        <dbReference type="SAM" id="Coils"/>
    </source>
</evidence>
<feature type="signal peptide" evidence="2">
    <location>
        <begin position="1"/>
        <end position="24"/>
    </location>
</feature>
<dbReference type="Proteomes" id="UP001226762">
    <property type="component" value="Unassembled WGS sequence"/>
</dbReference>
<protein>
    <submittedName>
        <fullName evidence="3">Uncharacterized protein</fullName>
    </submittedName>
</protein>
<feature type="chain" id="PRO_5042206616" evidence="2">
    <location>
        <begin position="25"/>
        <end position="400"/>
    </location>
</feature>
<evidence type="ECO:0000313" key="3">
    <source>
        <dbReference type="EMBL" id="MDQ2090267.1"/>
    </source>
</evidence>